<dbReference type="PROSITE" id="PS51257">
    <property type="entry name" value="PROKAR_LIPOPROTEIN"/>
    <property type="match status" value="1"/>
</dbReference>
<protein>
    <recommendedName>
        <fullName evidence="1">DUF2268 domain-containing protein</fullName>
    </recommendedName>
</protein>
<gene>
    <name evidence="2" type="ORF">CFK40_16110</name>
</gene>
<reference evidence="2 3" key="1">
    <citation type="journal article" date="2003" name="Int. J. Syst. Evol. Microbiol.">
        <title>Virgibacillus carmonensis sp. nov., Virgibacillus necropolis sp. nov. and Virgibacillus picturae sp. nov., three novel species isolated from deteriorated mural paintings, transfer of the species of the genus salibacillus to Virgibacillus, as Virgibacillus marismortui comb. nov. and Virgibacillus salexigens comb. nov., and emended description of the genus Virgibacillus.</title>
        <authorList>
            <person name="Heyrman J."/>
            <person name="Logan N.A."/>
            <person name="Busse H.J."/>
            <person name="Balcaen A."/>
            <person name="Lebbe L."/>
            <person name="Rodriguez-Diaz M."/>
            <person name="Swings J."/>
            <person name="De Vos P."/>
        </authorList>
    </citation>
    <scope>NUCLEOTIDE SEQUENCE [LARGE SCALE GENOMIC DNA]</scope>
    <source>
        <strain evidence="2 3">LMG 19488</strain>
    </source>
</reference>
<name>A0A221MFN6_9BACI</name>
<dbReference type="AlphaFoldDB" id="A0A221MFN6"/>
<evidence type="ECO:0000313" key="3">
    <source>
        <dbReference type="Proteomes" id="UP000204391"/>
    </source>
</evidence>
<dbReference type="Pfam" id="PF10026">
    <property type="entry name" value="DUF2268"/>
    <property type="match status" value="1"/>
</dbReference>
<proteinExistence type="predicted"/>
<dbReference type="EMBL" id="CP022437">
    <property type="protein sequence ID" value="ASN06432.1"/>
    <property type="molecule type" value="Genomic_DNA"/>
</dbReference>
<feature type="domain" description="DUF2268" evidence="1">
    <location>
        <begin position="45"/>
        <end position="94"/>
    </location>
</feature>
<dbReference type="KEGG" id="vne:CFK40_16110"/>
<dbReference type="Proteomes" id="UP000204391">
    <property type="component" value="Chromosome"/>
</dbReference>
<accession>A0A221MFN6</accession>
<sequence length="102" mass="11607">MIETKRITSLIILVSIIVLLMSCSNDTSNEDAGSKPINQPSTKIKDRFFFGDSSKNVPKWAKYKTGNKIMESFIEENPNVSIANWTDMRADEILMKSKYEGR</sequence>
<organism evidence="2 3">
    <name type="scientific">Virgibacillus necropolis</name>
    <dbReference type="NCBI Taxonomy" id="163877"/>
    <lineage>
        <taxon>Bacteria</taxon>
        <taxon>Bacillati</taxon>
        <taxon>Bacillota</taxon>
        <taxon>Bacilli</taxon>
        <taxon>Bacillales</taxon>
        <taxon>Bacillaceae</taxon>
        <taxon>Virgibacillus</taxon>
    </lineage>
</organism>
<evidence type="ECO:0000259" key="1">
    <source>
        <dbReference type="Pfam" id="PF10026"/>
    </source>
</evidence>
<evidence type="ECO:0000313" key="2">
    <source>
        <dbReference type="EMBL" id="ASN06432.1"/>
    </source>
</evidence>
<keyword evidence="3" id="KW-1185">Reference proteome</keyword>
<dbReference type="InterPro" id="IPR018728">
    <property type="entry name" value="DUF2268"/>
</dbReference>